<protein>
    <submittedName>
        <fullName evidence="2">Uncharacterized protein</fullName>
    </submittedName>
</protein>
<name>A0A0F9SDL2_9ZZZZ</name>
<sequence>MIKKLLLFHNPPSEMAAQKLNEVIDKVNALEAAIKMLTQNKEETYDECTDETK</sequence>
<keyword evidence="1" id="KW-0175">Coiled coil</keyword>
<accession>A0A0F9SDL2</accession>
<organism evidence="2">
    <name type="scientific">marine sediment metagenome</name>
    <dbReference type="NCBI Taxonomy" id="412755"/>
    <lineage>
        <taxon>unclassified sequences</taxon>
        <taxon>metagenomes</taxon>
        <taxon>ecological metagenomes</taxon>
    </lineage>
</organism>
<evidence type="ECO:0000313" key="2">
    <source>
        <dbReference type="EMBL" id="KKN65114.1"/>
    </source>
</evidence>
<reference evidence="2" key="1">
    <citation type="journal article" date="2015" name="Nature">
        <title>Complex archaea that bridge the gap between prokaryotes and eukaryotes.</title>
        <authorList>
            <person name="Spang A."/>
            <person name="Saw J.H."/>
            <person name="Jorgensen S.L."/>
            <person name="Zaremba-Niedzwiedzka K."/>
            <person name="Martijn J."/>
            <person name="Lind A.E."/>
            <person name="van Eijk R."/>
            <person name="Schleper C."/>
            <person name="Guy L."/>
            <person name="Ettema T.J."/>
        </authorList>
    </citation>
    <scope>NUCLEOTIDE SEQUENCE</scope>
</reference>
<dbReference type="EMBL" id="LAZR01000534">
    <property type="protein sequence ID" value="KKN65114.1"/>
    <property type="molecule type" value="Genomic_DNA"/>
</dbReference>
<feature type="coiled-coil region" evidence="1">
    <location>
        <begin position="20"/>
        <end position="47"/>
    </location>
</feature>
<gene>
    <name evidence="2" type="ORF">LCGC14_0485020</name>
</gene>
<proteinExistence type="predicted"/>
<evidence type="ECO:0000256" key="1">
    <source>
        <dbReference type="SAM" id="Coils"/>
    </source>
</evidence>
<dbReference type="AlphaFoldDB" id="A0A0F9SDL2"/>
<comment type="caution">
    <text evidence="2">The sequence shown here is derived from an EMBL/GenBank/DDBJ whole genome shotgun (WGS) entry which is preliminary data.</text>
</comment>